<evidence type="ECO:0000313" key="1">
    <source>
        <dbReference type="EMBL" id="KAF2752539.1"/>
    </source>
</evidence>
<dbReference type="GeneID" id="54481623"/>
<name>A0A6A6VRK5_9PEZI</name>
<organism evidence="1 2">
    <name type="scientific">Pseudovirgaria hyperparasitica</name>
    <dbReference type="NCBI Taxonomy" id="470096"/>
    <lineage>
        <taxon>Eukaryota</taxon>
        <taxon>Fungi</taxon>
        <taxon>Dikarya</taxon>
        <taxon>Ascomycota</taxon>
        <taxon>Pezizomycotina</taxon>
        <taxon>Dothideomycetes</taxon>
        <taxon>Dothideomycetes incertae sedis</taxon>
        <taxon>Acrospermales</taxon>
        <taxon>Acrospermaceae</taxon>
        <taxon>Pseudovirgaria</taxon>
    </lineage>
</organism>
<dbReference type="RefSeq" id="XP_033594997.1">
    <property type="nucleotide sequence ID" value="XM_033740569.1"/>
</dbReference>
<proteinExistence type="predicted"/>
<evidence type="ECO:0000313" key="2">
    <source>
        <dbReference type="Proteomes" id="UP000799437"/>
    </source>
</evidence>
<dbReference type="Proteomes" id="UP000799437">
    <property type="component" value="Unassembled WGS sequence"/>
</dbReference>
<dbReference type="AlphaFoldDB" id="A0A6A6VRK5"/>
<keyword evidence="2" id="KW-1185">Reference proteome</keyword>
<dbReference type="EMBL" id="ML996610">
    <property type="protein sequence ID" value="KAF2752539.1"/>
    <property type="molecule type" value="Genomic_DNA"/>
</dbReference>
<sequence length="128" mass="14641">MLDLLDCFDVWVHGLPPGAAYHLAGYHHDLVCCSTMFRITCSTILQSARLQSLARYSDLPYSQVQGAPPCYKVHGDPFEIRAHFRLCILVRSIHDLGPKILHKYRVQKLGDLCVNINDLQYIWLDDTN</sequence>
<gene>
    <name evidence="1" type="ORF">EJ05DRAFT_296886</name>
</gene>
<accession>A0A6A6VRK5</accession>
<reference evidence="1" key="1">
    <citation type="journal article" date="2020" name="Stud. Mycol.">
        <title>101 Dothideomycetes genomes: a test case for predicting lifestyles and emergence of pathogens.</title>
        <authorList>
            <person name="Haridas S."/>
            <person name="Albert R."/>
            <person name="Binder M."/>
            <person name="Bloem J."/>
            <person name="Labutti K."/>
            <person name="Salamov A."/>
            <person name="Andreopoulos B."/>
            <person name="Baker S."/>
            <person name="Barry K."/>
            <person name="Bills G."/>
            <person name="Bluhm B."/>
            <person name="Cannon C."/>
            <person name="Castanera R."/>
            <person name="Culley D."/>
            <person name="Daum C."/>
            <person name="Ezra D."/>
            <person name="Gonzalez J."/>
            <person name="Henrissat B."/>
            <person name="Kuo A."/>
            <person name="Liang C."/>
            <person name="Lipzen A."/>
            <person name="Lutzoni F."/>
            <person name="Magnuson J."/>
            <person name="Mondo S."/>
            <person name="Nolan M."/>
            <person name="Ohm R."/>
            <person name="Pangilinan J."/>
            <person name="Park H.-J."/>
            <person name="Ramirez L."/>
            <person name="Alfaro M."/>
            <person name="Sun H."/>
            <person name="Tritt A."/>
            <person name="Yoshinaga Y."/>
            <person name="Zwiers L.-H."/>
            <person name="Turgeon B."/>
            <person name="Goodwin S."/>
            <person name="Spatafora J."/>
            <person name="Crous P."/>
            <person name="Grigoriev I."/>
        </authorList>
    </citation>
    <scope>NUCLEOTIDE SEQUENCE</scope>
    <source>
        <strain evidence="1">CBS 121739</strain>
    </source>
</reference>
<protein>
    <submittedName>
        <fullName evidence="1">Uncharacterized protein</fullName>
    </submittedName>
</protein>